<feature type="compositionally biased region" description="Basic and acidic residues" evidence="1">
    <location>
        <begin position="77"/>
        <end position="93"/>
    </location>
</feature>
<gene>
    <name evidence="2" type="ORF">bsdcttw_46670</name>
</gene>
<name>A0A7M3SAK9_9FIRM</name>
<proteinExistence type="predicted"/>
<feature type="compositionally biased region" description="Basic and acidic residues" evidence="1">
    <location>
        <begin position="25"/>
        <end position="68"/>
    </location>
</feature>
<dbReference type="Proteomes" id="UP000515703">
    <property type="component" value="Chromosome"/>
</dbReference>
<evidence type="ECO:0000313" key="3">
    <source>
        <dbReference type="Proteomes" id="UP000515703"/>
    </source>
</evidence>
<evidence type="ECO:0000313" key="2">
    <source>
        <dbReference type="EMBL" id="BCK01627.1"/>
    </source>
</evidence>
<dbReference type="EMBL" id="AP023368">
    <property type="protein sequence ID" value="BCK01627.1"/>
    <property type="molecule type" value="Genomic_DNA"/>
</dbReference>
<protein>
    <submittedName>
        <fullName evidence="2">Uncharacterized protein</fullName>
    </submittedName>
</protein>
<reference evidence="2 3" key="1">
    <citation type="submission" date="2020-08" db="EMBL/GenBank/DDBJ databases">
        <title>Draft genome sequencing of an Anaerocolumna strain isolated from anoxic soil subjected to BSD treatment.</title>
        <authorList>
            <person name="Uek A."/>
            <person name="Tonouchi A."/>
        </authorList>
    </citation>
    <scope>NUCLEOTIDE SEQUENCE [LARGE SCALE GENOMIC DNA]</scope>
    <source>
        <strain evidence="2 3">CTTW</strain>
    </source>
</reference>
<sequence>MKCQYINPTPVQCFNCQYSDCIRDEGQDNRDKYNRYRSENSEKERERDRNRYPDEKEIRIKRNSEWQKNHRTQRNAYMRERYWKQKAEKDKVK</sequence>
<evidence type="ECO:0000256" key="1">
    <source>
        <dbReference type="SAM" id="MobiDB-lite"/>
    </source>
</evidence>
<dbReference type="AlphaFoldDB" id="A0A7M3SAK9"/>
<organism evidence="2 3">
    <name type="scientific">Anaerocolumna chitinilytica</name>
    <dbReference type="NCBI Taxonomy" id="1727145"/>
    <lineage>
        <taxon>Bacteria</taxon>
        <taxon>Bacillati</taxon>
        <taxon>Bacillota</taxon>
        <taxon>Clostridia</taxon>
        <taxon>Lachnospirales</taxon>
        <taxon>Lachnospiraceae</taxon>
        <taxon>Anaerocolumna</taxon>
    </lineage>
</organism>
<dbReference type="KEGG" id="acht:bsdcttw_46670"/>
<keyword evidence="3" id="KW-1185">Reference proteome</keyword>
<reference evidence="2 3" key="2">
    <citation type="submission" date="2020-08" db="EMBL/GenBank/DDBJ databases">
        <authorList>
            <person name="Ueki A."/>
            <person name="Tonouchi A."/>
        </authorList>
    </citation>
    <scope>NUCLEOTIDE SEQUENCE [LARGE SCALE GENOMIC DNA]</scope>
    <source>
        <strain evidence="2 3">CTTW</strain>
    </source>
</reference>
<feature type="region of interest" description="Disordered" evidence="1">
    <location>
        <begin position="25"/>
        <end position="93"/>
    </location>
</feature>
<dbReference type="RefSeq" id="WP_185257172.1">
    <property type="nucleotide sequence ID" value="NZ_AP023368.1"/>
</dbReference>
<accession>A0A7M3SAK9</accession>